<evidence type="ECO:0000256" key="14">
    <source>
        <dbReference type="SAM" id="MobiDB-lite"/>
    </source>
</evidence>
<dbReference type="GeneID" id="36599321"/>
<sequence>MAHRPSAPFFRPYHDDDDDDASDDSQASQVSPSSPASSSSRFWRQCRKSSQRLLESRTKHFAVMSVVALDVAALLANVFIQLIACEMHENDEPWVDKVTEGLEIAGLVFSSLFLLELFACLFAFGLSYLASWFHLFDSAVIVASFIIDVTSRGLTESIGSLIVVLRLWRLAKISEEVVLGATERMEVLEQQLDDLEAENSRLRAQLGIESSNHSGNEEDR</sequence>
<dbReference type="InterPro" id="IPR005821">
    <property type="entry name" value="Ion_trans_dom"/>
</dbReference>
<dbReference type="AlphaFoldDB" id="A0A2T4B4T9"/>
<protein>
    <recommendedName>
        <fullName evidence="2">Voltage-gated hydrogen channel 1</fullName>
    </recommendedName>
    <alternativeName>
        <fullName evidence="12">Hydrogen voltage-gated channel 1</fullName>
    </alternativeName>
</protein>
<dbReference type="RefSeq" id="XP_024747579.1">
    <property type="nucleotide sequence ID" value="XM_024891203.1"/>
</dbReference>
<dbReference type="PANTHER" id="PTHR46480">
    <property type="entry name" value="F20B24.22"/>
    <property type="match status" value="1"/>
</dbReference>
<evidence type="ECO:0000256" key="7">
    <source>
        <dbReference type="ARBA" id="ARBA00022989"/>
    </source>
</evidence>
<keyword evidence="5 15" id="KW-0812">Transmembrane</keyword>
<dbReference type="GO" id="GO:0005886">
    <property type="term" value="C:plasma membrane"/>
    <property type="evidence" value="ECO:0007669"/>
    <property type="project" value="UniProtKB-SubCell"/>
</dbReference>
<evidence type="ECO:0000259" key="16">
    <source>
        <dbReference type="Pfam" id="PF00520"/>
    </source>
</evidence>
<evidence type="ECO:0000313" key="18">
    <source>
        <dbReference type="Proteomes" id="UP000241546"/>
    </source>
</evidence>
<gene>
    <name evidence="17" type="ORF">BBK36DRAFT_1124849</name>
</gene>
<feature type="compositionally biased region" description="Low complexity" evidence="14">
    <location>
        <begin position="24"/>
        <end position="40"/>
    </location>
</feature>
<keyword evidence="4" id="KW-1003">Cell membrane</keyword>
<name>A0A2T4B4T9_9HYPO</name>
<proteinExistence type="predicted"/>
<dbReference type="Proteomes" id="UP000241546">
    <property type="component" value="Unassembled WGS sequence"/>
</dbReference>
<dbReference type="Pfam" id="PF00520">
    <property type="entry name" value="Ion_trans"/>
    <property type="match status" value="1"/>
</dbReference>
<keyword evidence="3" id="KW-0813">Transport</keyword>
<keyword evidence="7 15" id="KW-1133">Transmembrane helix</keyword>
<dbReference type="OrthoDB" id="427456at2759"/>
<dbReference type="EMBL" id="KZ680217">
    <property type="protein sequence ID" value="PTB64259.1"/>
    <property type="molecule type" value="Genomic_DNA"/>
</dbReference>
<reference evidence="18" key="1">
    <citation type="submission" date="2016-07" db="EMBL/GenBank/DDBJ databases">
        <title>Multiple horizontal gene transfer events from other fungi enriched the ability of initially mycotrophic Trichoderma (Ascomycota) to feed on dead plant biomass.</title>
        <authorList>
            <consortium name="DOE Joint Genome Institute"/>
            <person name="Atanasova L."/>
            <person name="Chenthamara K."/>
            <person name="Zhang J."/>
            <person name="Grujic M."/>
            <person name="Henrissat B."/>
            <person name="Kuo A."/>
            <person name="Aerts A."/>
            <person name="Salamov A."/>
            <person name="Lipzen A."/>
            <person name="Labutti K."/>
            <person name="Barry K."/>
            <person name="Miao Y."/>
            <person name="Rahimi M.J."/>
            <person name="Shen Q."/>
            <person name="Grigoriev I.V."/>
            <person name="Kubicek C.P."/>
            <person name="Druzhinina I.S."/>
        </authorList>
    </citation>
    <scope>NUCLEOTIDE SEQUENCE [LARGE SCALE GENOMIC DNA]</scope>
    <source>
        <strain evidence="18">TUCIM 6016</strain>
    </source>
</reference>
<organism evidence="17 18">
    <name type="scientific">Trichoderma citrinoviride</name>
    <dbReference type="NCBI Taxonomy" id="58853"/>
    <lineage>
        <taxon>Eukaryota</taxon>
        <taxon>Fungi</taxon>
        <taxon>Dikarya</taxon>
        <taxon>Ascomycota</taxon>
        <taxon>Pezizomycotina</taxon>
        <taxon>Sordariomycetes</taxon>
        <taxon>Hypocreomycetidae</taxon>
        <taxon>Hypocreales</taxon>
        <taxon>Hypocreaceae</taxon>
        <taxon>Trichoderma</taxon>
    </lineage>
</organism>
<evidence type="ECO:0000256" key="5">
    <source>
        <dbReference type="ARBA" id="ARBA00022692"/>
    </source>
</evidence>
<keyword evidence="9" id="KW-0406">Ion transport</keyword>
<dbReference type="PANTHER" id="PTHR46480:SF1">
    <property type="entry name" value="VOLTAGE-GATED HYDROGEN CHANNEL 1"/>
    <property type="match status" value="1"/>
</dbReference>
<keyword evidence="8 13" id="KW-0175">Coiled coil</keyword>
<dbReference type="Gene3D" id="1.20.120.350">
    <property type="entry name" value="Voltage-gated potassium channels. Chain C"/>
    <property type="match status" value="1"/>
</dbReference>
<dbReference type="GO" id="GO:0034702">
    <property type="term" value="C:monoatomic ion channel complex"/>
    <property type="evidence" value="ECO:0007669"/>
    <property type="project" value="UniProtKB-KW"/>
</dbReference>
<evidence type="ECO:0000256" key="15">
    <source>
        <dbReference type="SAM" id="Phobius"/>
    </source>
</evidence>
<evidence type="ECO:0000256" key="6">
    <source>
        <dbReference type="ARBA" id="ARBA00022882"/>
    </source>
</evidence>
<feature type="transmembrane region" description="Helical" evidence="15">
    <location>
        <begin position="61"/>
        <end position="84"/>
    </location>
</feature>
<feature type="region of interest" description="Disordered" evidence="14">
    <location>
        <begin position="1"/>
        <end position="41"/>
    </location>
</feature>
<keyword evidence="11" id="KW-0407">Ion channel</keyword>
<evidence type="ECO:0000256" key="4">
    <source>
        <dbReference type="ARBA" id="ARBA00022475"/>
    </source>
</evidence>
<evidence type="ECO:0000256" key="9">
    <source>
        <dbReference type="ARBA" id="ARBA00023065"/>
    </source>
</evidence>
<dbReference type="InterPro" id="IPR027359">
    <property type="entry name" value="Volt_channel_dom_sf"/>
</dbReference>
<evidence type="ECO:0000313" key="17">
    <source>
        <dbReference type="EMBL" id="PTB64259.1"/>
    </source>
</evidence>
<keyword evidence="6" id="KW-0851">Voltage-gated channel</keyword>
<feature type="transmembrane region" description="Helical" evidence="15">
    <location>
        <begin position="104"/>
        <end position="129"/>
    </location>
</feature>
<dbReference type="GO" id="GO:0030171">
    <property type="term" value="F:voltage-gated proton channel activity"/>
    <property type="evidence" value="ECO:0007669"/>
    <property type="project" value="InterPro"/>
</dbReference>
<evidence type="ECO:0000256" key="11">
    <source>
        <dbReference type="ARBA" id="ARBA00023303"/>
    </source>
</evidence>
<evidence type="ECO:0000256" key="10">
    <source>
        <dbReference type="ARBA" id="ARBA00023136"/>
    </source>
</evidence>
<evidence type="ECO:0000256" key="2">
    <source>
        <dbReference type="ARBA" id="ARBA00015897"/>
    </source>
</evidence>
<accession>A0A2T4B4T9</accession>
<feature type="domain" description="Ion transport" evidence="16">
    <location>
        <begin position="77"/>
        <end position="173"/>
    </location>
</feature>
<keyword evidence="10 15" id="KW-0472">Membrane</keyword>
<keyword evidence="18" id="KW-1185">Reference proteome</keyword>
<comment type="subcellular location">
    <subcellularLocation>
        <location evidence="1">Cell membrane</location>
        <topology evidence="1">Multi-pass membrane protein</topology>
    </subcellularLocation>
</comment>
<evidence type="ECO:0000256" key="8">
    <source>
        <dbReference type="ARBA" id="ARBA00023054"/>
    </source>
</evidence>
<evidence type="ECO:0000256" key="3">
    <source>
        <dbReference type="ARBA" id="ARBA00022448"/>
    </source>
</evidence>
<feature type="coiled-coil region" evidence="13">
    <location>
        <begin position="178"/>
        <end position="212"/>
    </location>
</feature>
<dbReference type="InterPro" id="IPR031846">
    <property type="entry name" value="Hvcn1"/>
</dbReference>
<evidence type="ECO:0000256" key="12">
    <source>
        <dbReference type="ARBA" id="ARBA00031989"/>
    </source>
</evidence>
<evidence type="ECO:0000256" key="1">
    <source>
        <dbReference type="ARBA" id="ARBA00004651"/>
    </source>
</evidence>
<evidence type="ECO:0000256" key="13">
    <source>
        <dbReference type="SAM" id="Coils"/>
    </source>
</evidence>